<dbReference type="Proteomes" id="UP001497480">
    <property type="component" value="Unassembled WGS sequence"/>
</dbReference>
<sequence>MGVVCNWESKVAAAAEAFRQKTMATAAGMQRRKEDEGQKMNNLFGYDDEGDNLVCVTSGVSYLGHALVNQLLLRGYSVRIIVDNQEEIEKVKEIERRRKSNIEVIMVKLSDNNVHNLEKAFQGCHALFHTSSFTDPAGLSGYTLWYALGKMRAERSAWRIANEKGLKLTTICPALITGPQFCHKNPTPTIAYLKGAKEMYSHGLLATIDVTKLAEAHVSVLKEMNMNAYGRYICFDNVIDTQNEAEKLAMEIGMPKEKICGDTSNNSLHRFVMSNEKLYRLMSRPLRCYSEHY</sequence>
<protein>
    <submittedName>
        <fullName evidence="3">Uncharacterized protein</fullName>
    </submittedName>
</protein>
<comment type="caution">
    <text evidence="3">The sequence shown here is derived from an EMBL/GenBank/DDBJ whole genome shotgun (WGS) entry which is preliminary data.</text>
</comment>
<dbReference type="GO" id="GO:0016616">
    <property type="term" value="F:oxidoreductase activity, acting on the CH-OH group of donors, NAD or NADP as acceptor"/>
    <property type="evidence" value="ECO:0007669"/>
    <property type="project" value="TreeGrafter"/>
</dbReference>
<gene>
    <name evidence="3" type="ORF">LLUT_LOCUS18337</name>
</gene>
<keyword evidence="4" id="KW-1185">Reference proteome</keyword>
<name>A0AAV1X8B0_LUPLU</name>
<dbReference type="InterPro" id="IPR050425">
    <property type="entry name" value="NAD(P)_dehydrat-like"/>
</dbReference>
<dbReference type="AlphaFoldDB" id="A0AAV1X8B0"/>
<dbReference type="PANTHER" id="PTHR10366">
    <property type="entry name" value="NAD DEPENDENT EPIMERASE/DEHYDRATASE"/>
    <property type="match status" value="1"/>
</dbReference>
<dbReference type="SUPFAM" id="SSF51735">
    <property type="entry name" value="NAD(P)-binding Rossmann-fold domains"/>
    <property type="match status" value="1"/>
</dbReference>
<proteinExistence type="predicted"/>
<dbReference type="Gene3D" id="3.40.50.720">
    <property type="entry name" value="NAD(P)-binding Rossmann-like Domain"/>
    <property type="match status" value="2"/>
</dbReference>
<keyword evidence="1" id="KW-0521">NADP</keyword>
<evidence type="ECO:0000313" key="3">
    <source>
        <dbReference type="EMBL" id="CAL0317277.1"/>
    </source>
</evidence>
<dbReference type="InterPro" id="IPR036291">
    <property type="entry name" value="NAD(P)-bd_dom_sf"/>
</dbReference>
<dbReference type="PANTHER" id="PTHR10366:SF483">
    <property type="entry name" value="CINNAMOYL COA REDUCTASE-LIKE PROTEIN"/>
    <property type="match status" value="1"/>
</dbReference>
<keyword evidence="2" id="KW-0560">Oxidoreductase</keyword>
<accession>A0AAV1X8B0</accession>
<evidence type="ECO:0000256" key="1">
    <source>
        <dbReference type="ARBA" id="ARBA00022857"/>
    </source>
</evidence>
<evidence type="ECO:0000313" key="4">
    <source>
        <dbReference type="Proteomes" id="UP001497480"/>
    </source>
</evidence>
<reference evidence="3 4" key="1">
    <citation type="submission" date="2024-03" db="EMBL/GenBank/DDBJ databases">
        <authorList>
            <person name="Martinez-Hernandez J."/>
        </authorList>
    </citation>
    <scope>NUCLEOTIDE SEQUENCE [LARGE SCALE GENOMIC DNA]</scope>
</reference>
<dbReference type="EMBL" id="CAXHTB010000012">
    <property type="protein sequence ID" value="CAL0317277.1"/>
    <property type="molecule type" value="Genomic_DNA"/>
</dbReference>
<evidence type="ECO:0000256" key="2">
    <source>
        <dbReference type="ARBA" id="ARBA00023002"/>
    </source>
</evidence>
<organism evidence="3 4">
    <name type="scientific">Lupinus luteus</name>
    <name type="common">European yellow lupine</name>
    <dbReference type="NCBI Taxonomy" id="3873"/>
    <lineage>
        <taxon>Eukaryota</taxon>
        <taxon>Viridiplantae</taxon>
        <taxon>Streptophyta</taxon>
        <taxon>Embryophyta</taxon>
        <taxon>Tracheophyta</taxon>
        <taxon>Spermatophyta</taxon>
        <taxon>Magnoliopsida</taxon>
        <taxon>eudicotyledons</taxon>
        <taxon>Gunneridae</taxon>
        <taxon>Pentapetalae</taxon>
        <taxon>rosids</taxon>
        <taxon>fabids</taxon>
        <taxon>Fabales</taxon>
        <taxon>Fabaceae</taxon>
        <taxon>Papilionoideae</taxon>
        <taxon>50 kb inversion clade</taxon>
        <taxon>genistoids sensu lato</taxon>
        <taxon>core genistoids</taxon>
        <taxon>Genisteae</taxon>
        <taxon>Lupinus</taxon>
    </lineage>
</organism>